<dbReference type="SUPFAM" id="SSF54695">
    <property type="entry name" value="POZ domain"/>
    <property type="match status" value="1"/>
</dbReference>
<accession>A0A4S8SDT4</accession>
<dbReference type="InterPro" id="IPR000210">
    <property type="entry name" value="BTB/POZ_dom"/>
</dbReference>
<protein>
    <recommendedName>
        <fullName evidence="1">BTB domain-containing protein</fullName>
    </recommendedName>
</protein>
<proteinExistence type="predicted"/>
<dbReference type="Gene3D" id="3.30.710.10">
    <property type="entry name" value="Potassium Channel Kv1.1, Chain A"/>
    <property type="match status" value="1"/>
</dbReference>
<dbReference type="CDD" id="cd18186">
    <property type="entry name" value="BTB_POZ_ZBTB_KLHL-like"/>
    <property type="match status" value="1"/>
</dbReference>
<evidence type="ECO:0000313" key="2">
    <source>
        <dbReference type="EMBL" id="THV68686.1"/>
    </source>
</evidence>
<feature type="domain" description="BTB" evidence="1">
    <location>
        <begin position="49"/>
        <end position="164"/>
    </location>
</feature>
<dbReference type="Proteomes" id="UP000304951">
    <property type="component" value="Unassembled WGS sequence"/>
</dbReference>
<gene>
    <name evidence="2" type="ORF">D6D28_06479</name>
</gene>
<organism evidence="2 3">
    <name type="scientific">Aureobasidium pullulans</name>
    <name type="common">Black yeast</name>
    <name type="synonym">Pullularia pullulans</name>
    <dbReference type="NCBI Taxonomy" id="5580"/>
    <lineage>
        <taxon>Eukaryota</taxon>
        <taxon>Fungi</taxon>
        <taxon>Dikarya</taxon>
        <taxon>Ascomycota</taxon>
        <taxon>Pezizomycotina</taxon>
        <taxon>Dothideomycetes</taxon>
        <taxon>Dothideomycetidae</taxon>
        <taxon>Dothideales</taxon>
        <taxon>Saccotheciaceae</taxon>
        <taxon>Aureobasidium</taxon>
    </lineage>
</organism>
<dbReference type="SMART" id="SM00225">
    <property type="entry name" value="BTB"/>
    <property type="match status" value="1"/>
</dbReference>
<dbReference type="InterPro" id="IPR011333">
    <property type="entry name" value="SKP1/BTB/POZ_sf"/>
</dbReference>
<reference evidence="2 3" key="1">
    <citation type="submission" date="2018-10" db="EMBL/GenBank/DDBJ databases">
        <title>Fifty Aureobasidium pullulans genomes reveal a recombining polyextremotolerant generalist.</title>
        <authorList>
            <person name="Gostincar C."/>
            <person name="Turk M."/>
            <person name="Zajc J."/>
            <person name="Gunde-Cimerman N."/>
        </authorList>
    </citation>
    <scope>NUCLEOTIDE SEQUENCE [LARGE SCALE GENOMIC DNA]</scope>
    <source>
        <strain evidence="2 3">EXF-11900</strain>
    </source>
</reference>
<sequence>MFKNTDSQVTNFIAHQTTSFSFDKTMAPIITKYLTEAELPHYYNNENLSNVVLHFGNKTIFAHKKLLAARGRGSRVLRNEFKENSPFAKAVEYTIEGHDEEIVEVMIRHIYGFQYDNTLVRRNFDTELAKTERLEWLISVYLIAVEYRVPSLSILVTDKLVGMLSEGFHTYRSRHGDKLNKEQKARIAESKQVLERIVALYEQNALPDKLTWKIKPYELFHKAARQMVRYRSFWVAELCGGSDERYTPFAIRMAWWFARIKFDNMQCVDCGFDEEPHYHYLYYGEWPVEFRDLLWRGFHEHIVKQDYRVGESMF</sequence>
<comment type="caution">
    <text evidence="2">The sequence shown here is derived from an EMBL/GenBank/DDBJ whole genome shotgun (WGS) entry which is preliminary data.</text>
</comment>
<evidence type="ECO:0000313" key="3">
    <source>
        <dbReference type="Proteomes" id="UP000304951"/>
    </source>
</evidence>
<dbReference type="Pfam" id="PF00651">
    <property type="entry name" value="BTB"/>
    <property type="match status" value="1"/>
</dbReference>
<name>A0A4S8SDT4_AURPU</name>
<dbReference type="EMBL" id="QZAF01000301">
    <property type="protein sequence ID" value="THV68686.1"/>
    <property type="molecule type" value="Genomic_DNA"/>
</dbReference>
<dbReference type="AlphaFoldDB" id="A0A4S8SDT4"/>
<evidence type="ECO:0000259" key="1">
    <source>
        <dbReference type="SMART" id="SM00225"/>
    </source>
</evidence>